<proteinExistence type="predicted"/>
<sequence length="338" mass="39588">MPKGLKYEKFKEKWKELYESGMSFRQIGQLENVDAKTVNRTLQGLVEIRPKSPWDKYVDEWYELYKNGYSKSDISKKHKCDITIVTRVLEKRGVKRKTGGQKRLYEHLASDFADMYNAGYSLAEIGKKHNINKQTVRYYLNYQDVKTRELSEAIRKHQLNEHYFDAIDSEEKAYHLGLLFATGSALEQHNGYVVQVTMHQKKKHIIQPLIDALRGEDVGGYTSKKGIMAYRFNSRHLYETVKKYGMNAKSKMTFPHLEEKWNQAFLAGYMVDKSFMIKTRNHLYITGTKAFLESIKEVLSPYVDASKIHLYEVSENEHRFVVFDGDTIDGIYDWIDIL</sequence>
<reference evidence="1 2" key="1">
    <citation type="submission" date="2017-09" db="EMBL/GenBank/DDBJ databases">
        <title>Large-scale bioinformatics analysis of Bacillus genomes uncovers conserved roles of natural products in bacterial physiology.</title>
        <authorList>
            <consortium name="Agbiome Team Llc"/>
            <person name="Bleich R.M."/>
            <person name="Grubbs K.J."/>
            <person name="Santa Maria K.C."/>
            <person name="Allen S.E."/>
            <person name="Farag S."/>
            <person name="Shank E.A."/>
            <person name="Bowers A."/>
        </authorList>
    </citation>
    <scope>NUCLEOTIDE SEQUENCE [LARGE SCALE GENOMIC DNA]</scope>
    <source>
        <strain evidence="1 2">AFS092789</strain>
    </source>
</reference>
<dbReference type="Proteomes" id="UP000219922">
    <property type="component" value="Unassembled WGS sequence"/>
</dbReference>
<organism evidence="1 2">
    <name type="scientific">Bacillus cereus</name>
    <dbReference type="NCBI Taxonomy" id="1396"/>
    <lineage>
        <taxon>Bacteria</taxon>
        <taxon>Bacillati</taxon>
        <taxon>Bacillota</taxon>
        <taxon>Bacilli</taxon>
        <taxon>Bacillales</taxon>
        <taxon>Bacillaceae</taxon>
        <taxon>Bacillus</taxon>
        <taxon>Bacillus cereus group</taxon>
    </lineage>
</organism>
<gene>
    <name evidence="1" type="ORF">CON36_35220</name>
</gene>
<comment type="caution">
    <text evidence="1">The sequence shown here is derived from an EMBL/GenBank/DDBJ whole genome shotgun (WGS) entry which is preliminary data.</text>
</comment>
<protein>
    <submittedName>
        <fullName evidence="1">Uncharacterized protein</fullName>
    </submittedName>
</protein>
<name>A0A9X6SS72_BACCE</name>
<dbReference type="EMBL" id="NVMX01000245">
    <property type="protein sequence ID" value="PDZ94169.1"/>
    <property type="molecule type" value="Genomic_DNA"/>
</dbReference>
<dbReference type="Gene3D" id="1.10.10.60">
    <property type="entry name" value="Homeodomain-like"/>
    <property type="match status" value="2"/>
</dbReference>
<evidence type="ECO:0000313" key="2">
    <source>
        <dbReference type="Proteomes" id="UP000219922"/>
    </source>
</evidence>
<dbReference type="AlphaFoldDB" id="A0A9X6SS72"/>
<evidence type="ECO:0000313" key="1">
    <source>
        <dbReference type="EMBL" id="PDZ94169.1"/>
    </source>
</evidence>
<accession>A0A9X6SS72</accession>
<dbReference type="RefSeq" id="WP_098007239.1">
    <property type="nucleotide sequence ID" value="NZ_NVMX01000245.1"/>
</dbReference>